<proteinExistence type="predicted"/>
<protein>
    <recommendedName>
        <fullName evidence="4">Conjugate transposon protein</fullName>
    </recommendedName>
</protein>
<name>W2CWH1_9BACT</name>
<gene>
    <name evidence="2" type="ORF">T235_15665</name>
</gene>
<feature type="non-terminal residue" evidence="2">
    <location>
        <position position="123"/>
    </location>
</feature>
<dbReference type="Pfam" id="PF13595">
    <property type="entry name" value="DUF4138"/>
    <property type="match status" value="1"/>
</dbReference>
<evidence type="ECO:0008006" key="4">
    <source>
        <dbReference type="Google" id="ProtNLM"/>
    </source>
</evidence>
<evidence type="ECO:0000313" key="3">
    <source>
        <dbReference type="Proteomes" id="UP000034980"/>
    </source>
</evidence>
<dbReference type="EMBL" id="AYYF01001566">
    <property type="protein sequence ID" value="ETK11393.1"/>
    <property type="molecule type" value="Genomic_DNA"/>
</dbReference>
<reference evidence="2 3" key="1">
    <citation type="submission" date="2013-11" db="EMBL/GenBank/DDBJ databases">
        <title>Single cell genomics of uncultured Tannerella BU063 (oral taxon 286).</title>
        <authorList>
            <person name="Beall C.J."/>
            <person name="Campbell A.G."/>
            <person name="Griffen A.L."/>
            <person name="Podar M."/>
            <person name="Leys E.J."/>
        </authorList>
    </citation>
    <scope>NUCLEOTIDE SEQUENCE [LARGE SCALE GENOMIC DNA]</scope>
    <source>
        <strain evidence="2">Cell 8/11</strain>
    </source>
</reference>
<feature type="chain" id="PRO_5004813279" description="Conjugate transposon protein" evidence="1">
    <location>
        <begin position="21"/>
        <end position="123"/>
    </location>
</feature>
<accession>W2CWH1</accession>
<dbReference type="InterPro" id="IPR022298">
    <property type="entry name" value="Conjug_transposon_TraN"/>
</dbReference>
<feature type="signal peptide" evidence="1">
    <location>
        <begin position="1"/>
        <end position="20"/>
    </location>
</feature>
<evidence type="ECO:0000256" key="1">
    <source>
        <dbReference type="SAM" id="SignalP"/>
    </source>
</evidence>
<comment type="caution">
    <text evidence="2">The sequence shown here is derived from an EMBL/GenBank/DDBJ whole genome shotgun (WGS) entry which is preliminary data.</text>
</comment>
<organism evidence="2 3">
    <name type="scientific">Tannerella sp. oral taxon BU063 isolate Cell 8/11</name>
    <dbReference type="NCBI Taxonomy" id="1411915"/>
    <lineage>
        <taxon>Bacteria</taxon>
        <taxon>Pseudomonadati</taxon>
        <taxon>Bacteroidota</taxon>
        <taxon>Bacteroidia</taxon>
        <taxon>Bacteroidales</taxon>
        <taxon>Tannerellaceae</taxon>
        <taxon>Tannerella</taxon>
    </lineage>
</organism>
<evidence type="ECO:0000313" key="2">
    <source>
        <dbReference type="EMBL" id="ETK11393.1"/>
    </source>
</evidence>
<keyword evidence="1" id="KW-0732">Signal</keyword>
<dbReference type="AlphaFoldDB" id="W2CWH1"/>
<sequence length="123" mass="13381">MKKLLLSAILCCGFITTTFATSTDTLRTQMRSTGDLYQGMSRAIPSGRMVVPYGLEVTFDKTTHLIFPAAICYVDLGSNNLIAGKAEGAENVLRVKAAVRDFETETNLSVICDDGSLYSFNVK</sequence>
<dbReference type="Proteomes" id="UP000034980">
    <property type="component" value="Unassembled WGS sequence"/>
</dbReference>